<proteinExistence type="predicted"/>
<protein>
    <submittedName>
        <fullName evidence="2">Uncharacterized protein</fullName>
    </submittedName>
</protein>
<gene>
    <name evidence="2" type="ORF">PG993_000893</name>
</gene>
<evidence type="ECO:0000313" key="3">
    <source>
        <dbReference type="Proteomes" id="UP001444661"/>
    </source>
</evidence>
<feature type="compositionally biased region" description="Polar residues" evidence="1">
    <location>
        <begin position="47"/>
        <end position="61"/>
    </location>
</feature>
<feature type="region of interest" description="Disordered" evidence="1">
    <location>
        <begin position="40"/>
        <end position="61"/>
    </location>
</feature>
<dbReference type="Proteomes" id="UP001444661">
    <property type="component" value="Unassembled WGS sequence"/>
</dbReference>
<sequence length="61" mass="6594">MARVGLTLSPPTALKSTFGRGLRNLKERFELQFRQFGPCEEVPDAAPTSQPGSSRQGFVAG</sequence>
<keyword evidence="3" id="KW-1185">Reference proteome</keyword>
<evidence type="ECO:0000313" key="2">
    <source>
        <dbReference type="EMBL" id="KAK8055666.1"/>
    </source>
</evidence>
<organism evidence="2 3">
    <name type="scientific">Apiospora rasikravindrae</name>
    <dbReference type="NCBI Taxonomy" id="990691"/>
    <lineage>
        <taxon>Eukaryota</taxon>
        <taxon>Fungi</taxon>
        <taxon>Dikarya</taxon>
        <taxon>Ascomycota</taxon>
        <taxon>Pezizomycotina</taxon>
        <taxon>Sordariomycetes</taxon>
        <taxon>Xylariomycetidae</taxon>
        <taxon>Amphisphaeriales</taxon>
        <taxon>Apiosporaceae</taxon>
        <taxon>Apiospora</taxon>
    </lineage>
</organism>
<reference evidence="2 3" key="1">
    <citation type="submission" date="2023-01" db="EMBL/GenBank/DDBJ databases">
        <title>Analysis of 21 Apiospora genomes using comparative genomics revels a genus with tremendous synthesis potential of carbohydrate active enzymes and secondary metabolites.</title>
        <authorList>
            <person name="Sorensen T."/>
        </authorList>
    </citation>
    <scope>NUCLEOTIDE SEQUENCE [LARGE SCALE GENOMIC DNA]</scope>
    <source>
        <strain evidence="2 3">CBS 33761</strain>
    </source>
</reference>
<dbReference type="EMBL" id="JAQQWK010000001">
    <property type="protein sequence ID" value="KAK8055666.1"/>
    <property type="molecule type" value="Genomic_DNA"/>
</dbReference>
<evidence type="ECO:0000256" key="1">
    <source>
        <dbReference type="SAM" id="MobiDB-lite"/>
    </source>
</evidence>
<name>A0ABR1U9W0_9PEZI</name>
<comment type="caution">
    <text evidence="2">The sequence shown here is derived from an EMBL/GenBank/DDBJ whole genome shotgun (WGS) entry which is preliminary data.</text>
</comment>
<accession>A0ABR1U9W0</accession>